<evidence type="ECO:0000313" key="2">
    <source>
        <dbReference type="EMBL" id="KAG9396516.1"/>
    </source>
</evidence>
<feature type="compositionally biased region" description="Low complexity" evidence="1">
    <location>
        <begin position="94"/>
        <end position="109"/>
    </location>
</feature>
<reference evidence="2" key="1">
    <citation type="submission" date="2021-05" db="EMBL/GenBank/DDBJ databases">
        <title>A free-living protist that lacks canonical eukaryotic 1 DNA replication and segregation systems.</title>
        <authorList>
            <person name="Salas-Leiva D.E."/>
            <person name="Tromer E.C."/>
            <person name="Curtis B.A."/>
            <person name="Jerlstrom-Hultqvist J."/>
            <person name="Kolisko M."/>
            <person name="Yi Z."/>
            <person name="Salas-Leiva J.S."/>
            <person name="Gallot-Lavallee L."/>
            <person name="Kops G.J.P.L."/>
            <person name="Archibald J.M."/>
            <person name="Simpson A.G.B."/>
            <person name="Roger A.J."/>
        </authorList>
    </citation>
    <scope>NUCLEOTIDE SEQUENCE</scope>
    <source>
        <strain evidence="2">BICM</strain>
    </source>
</reference>
<evidence type="ECO:0000313" key="3">
    <source>
        <dbReference type="Proteomes" id="UP000717585"/>
    </source>
</evidence>
<dbReference type="EMBL" id="JAHDYR010000005">
    <property type="protein sequence ID" value="KAG9396516.1"/>
    <property type="molecule type" value="Genomic_DNA"/>
</dbReference>
<evidence type="ECO:0000256" key="1">
    <source>
        <dbReference type="SAM" id="MobiDB-lite"/>
    </source>
</evidence>
<feature type="region of interest" description="Disordered" evidence="1">
    <location>
        <begin position="91"/>
        <end position="111"/>
    </location>
</feature>
<dbReference type="AlphaFoldDB" id="A0A8J6C0E9"/>
<proteinExistence type="predicted"/>
<organism evidence="2 3">
    <name type="scientific">Carpediemonas membranifera</name>
    <dbReference type="NCBI Taxonomy" id="201153"/>
    <lineage>
        <taxon>Eukaryota</taxon>
        <taxon>Metamonada</taxon>
        <taxon>Carpediemonas-like organisms</taxon>
        <taxon>Carpediemonas</taxon>
    </lineage>
</organism>
<protein>
    <submittedName>
        <fullName evidence="2">Uncharacterized protein</fullName>
    </submittedName>
</protein>
<keyword evidence="3" id="KW-1185">Reference proteome</keyword>
<accession>A0A8J6C0E9</accession>
<dbReference type="Proteomes" id="UP000717585">
    <property type="component" value="Unassembled WGS sequence"/>
</dbReference>
<name>A0A8J6C0E9_9EUKA</name>
<sequence length="229" mass="24971">MYVDEIAKNIPGCGLTVTPSTKQYESLLADMSLRRMTAQKVEVWAALVESTLAGYDNLPHLVFNMDETSIRPAEAIVYLASQKVEVLVLPPDCTPSSSPSTQTSTHSTQMLDPETSLPIATLDNPTQTFSRWLLMFDDRLNKLLLASTHSHFPAHGKSGLGCCLLTYPDMIAKLRDVYTPQADDILATAEDAIVAETQAPVLPTQLPVPVLLSLSPITPPEEVYTGKNC</sequence>
<gene>
    <name evidence="2" type="ORF">J8273_1514</name>
</gene>
<comment type="caution">
    <text evidence="2">The sequence shown here is derived from an EMBL/GenBank/DDBJ whole genome shotgun (WGS) entry which is preliminary data.</text>
</comment>